<dbReference type="EMBL" id="CP119317">
    <property type="protein sequence ID" value="WEK54806.1"/>
    <property type="molecule type" value="Genomic_DNA"/>
</dbReference>
<protein>
    <submittedName>
        <fullName evidence="2">ThuA domain-containing protein</fullName>
    </submittedName>
</protein>
<dbReference type="AlphaFoldDB" id="A0AA95EXN5"/>
<sequence length="213" mass="23885">MKHIVAVLGDYYHATEDSMAALKLALQSSIATGQCTLKVISIDELVEALESKPDAVIMFAEDRLTPQEDTTVRWMTATIAKAITQYVDAGGGWLAWHSGLASYEPDGPYIKMLRGHFLHHPQEHQVVTYTDCNGTEAFELLDEHYFVQCDEMHTEVYLRSTSVDGQSIAGWRHLYGNGRVSCLAPAHRPEGLRHPELLKRLEHAVLWIIGEVD</sequence>
<dbReference type="Pfam" id="PF06283">
    <property type="entry name" value="ThuA"/>
    <property type="match status" value="1"/>
</dbReference>
<evidence type="ECO:0000259" key="1">
    <source>
        <dbReference type="Pfam" id="PF06283"/>
    </source>
</evidence>
<dbReference type="InterPro" id="IPR029062">
    <property type="entry name" value="Class_I_gatase-like"/>
</dbReference>
<dbReference type="Proteomes" id="UP001178662">
    <property type="component" value="Chromosome"/>
</dbReference>
<name>A0AA95EXN5_9BACL</name>
<evidence type="ECO:0000313" key="2">
    <source>
        <dbReference type="EMBL" id="WEK54806.1"/>
    </source>
</evidence>
<keyword evidence="3" id="KW-1185">Reference proteome</keyword>
<proteinExistence type="predicted"/>
<dbReference type="Gene3D" id="3.40.50.880">
    <property type="match status" value="1"/>
</dbReference>
<dbReference type="SUPFAM" id="SSF52317">
    <property type="entry name" value="Class I glutamine amidotransferase-like"/>
    <property type="match status" value="1"/>
</dbReference>
<accession>A0AA95EXN5</accession>
<feature type="domain" description="ThuA-like" evidence="1">
    <location>
        <begin position="56"/>
        <end position="207"/>
    </location>
</feature>
<gene>
    <name evidence="2" type="ORF">P0Y55_01630</name>
</gene>
<reference evidence="2" key="1">
    <citation type="submission" date="2023-03" db="EMBL/GenBank/DDBJ databases">
        <title>Andean soil-derived lignocellulolytic bacterial consortium as a source of novel taxa and putative plastic-active enzymes.</title>
        <authorList>
            <person name="Diaz-Garcia L."/>
            <person name="Chuvochina M."/>
            <person name="Feuerriegel G."/>
            <person name="Bunk B."/>
            <person name="Sproer C."/>
            <person name="Streit W.R."/>
            <person name="Rodriguez L.M."/>
            <person name="Overmann J."/>
            <person name="Jimenez D.J."/>
        </authorList>
    </citation>
    <scope>NUCLEOTIDE SEQUENCE</scope>
    <source>
        <strain evidence="2">MAG 2441</strain>
    </source>
</reference>
<organism evidence="2 3">
    <name type="scientific">Candidatus Cohnella colombiensis</name>
    <dbReference type="NCBI Taxonomy" id="3121368"/>
    <lineage>
        <taxon>Bacteria</taxon>
        <taxon>Bacillati</taxon>
        <taxon>Bacillota</taxon>
        <taxon>Bacilli</taxon>
        <taxon>Bacillales</taxon>
        <taxon>Paenibacillaceae</taxon>
        <taxon>Cohnella</taxon>
    </lineage>
</organism>
<evidence type="ECO:0000313" key="3">
    <source>
        <dbReference type="Proteomes" id="UP001178662"/>
    </source>
</evidence>
<dbReference type="InterPro" id="IPR029010">
    <property type="entry name" value="ThuA-like"/>
</dbReference>